<evidence type="ECO:0000256" key="15">
    <source>
        <dbReference type="PIRSR" id="PIRSR038084-1"/>
    </source>
</evidence>
<reference evidence="19" key="1">
    <citation type="submission" date="2022-12" db="EMBL/GenBank/DDBJ databases">
        <authorList>
            <person name="Brejova B."/>
        </authorList>
    </citation>
    <scope>NUCLEOTIDE SEQUENCE</scope>
</reference>
<dbReference type="Gene3D" id="3.90.360.10">
    <property type="entry name" value="Histone acetyl transferase 1 (HAT1), N-terminal domain"/>
    <property type="match status" value="1"/>
</dbReference>
<keyword evidence="20" id="KW-1185">Reference proteome</keyword>
<feature type="active site" description="Proton donor/acceptor" evidence="15">
    <location>
        <position position="261"/>
    </location>
</feature>
<evidence type="ECO:0000256" key="12">
    <source>
        <dbReference type="ARBA" id="ARBA00023315"/>
    </source>
</evidence>
<dbReference type="PANTHER" id="PTHR12046">
    <property type="entry name" value="HISTONE ACETYLTRANSFERASE TYPE B CATALYTIC SUBUNIT"/>
    <property type="match status" value="1"/>
</dbReference>
<comment type="caution">
    <text evidence="19">The sequence shown here is derived from an EMBL/GenBank/DDBJ whole genome shotgun (WGS) entry which is preliminary data.</text>
</comment>
<dbReference type="Gene3D" id="3.40.630.30">
    <property type="match status" value="1"/>
</dbReference>
<dbReference type="GO" id="GO:0005634">
    <property type="term" value="C:nucleus"/>
    <property type="evidence" value="ECO:0007669"/>
    <property type="project" value="UniProtKB-SubCell"/>
</dbReference>
<name>A0A9W4XLA1_9ASCO</name>
<dbReference type="Proteomes" id="UP001152885">
    <property type="component" value="Unassembled WGS sequence"/>
</dbReference>
<accession>A0A9W4XLA1</accession>
<evidence type="ECO:0000256" key="13">
    <source>
        <dbReference type="ARBA" id="ARBA00048017"/>
    </source>
</evidence>
<feature type="binding site" evidence="16">
    <location>
        <begin position="226"/>
        <end position="228"/>
    </location>
    <ligand>
        <name>acetyl-CoA</name>
        <dbReference type="ChEBI" id="CHEBI:57288"/>
    </ligand>
</feature>
<feature type="site" description="Interaction with histone H4 N-terminus" evidence="17">
    <location>
        <position position="180"/>
    </location>
</feature>
<evidence type="ECO:0000256" key="16">
    <source>
        <dbReference type="PIRSR" id="PIRSR038084-2"/>
    </source>
</evidence>
<keyword evidence="9" id="KW-0156">Chromatin regulator</keyword>
<evidence type="ECO:0000313" key="20">
    <source>
        <dbReference type="Proteomes" id="UP001152885"/>
    </source>
</evidence>
<evidence type="ECO:0000256" key="6">
    <source>
        <dbReference type="ARBA" id="ARBA00022490"/>
    </source>
</evidence>
<dbReference type="SUPFAM" id="SSF55729">
    <property type="entry name" value="Acyl-CoA N-acyltransferases (Nat)"/>
    <property type="match status" value="1"/>
</dbReference>
<dbReference type="InterPro" id="IPR017380">
    <property type="entry name" value="Hist_AcTrfase_B-typ_cat-su"/>
</dbReference>
<dbReference type="Pfam" id="PF21184">
    <property type="entry name" value="HAT1_C_fung"/>
    <property type="match status" value="1"/>
</dbReference>
<keyword evidence="8" id="KW-0227">DNA damage</keyword>
<dbReference type="OrthoDB" id="10253098at2759"/>
<dbReference type="EMBL" id="CANTUO010000002">
    <property type="protein sequence ID" value="CAI5757947.1"/>
    <property type="molecule type" value="Genomic_DNA"/>
</dbReference>
<evidence type="ECO:0000256" key="8">
    <source>
        <dbReference type="ARBA" id="ARBA00022763"/>
    </source>
</evidence>
<dbReference type="InterPro" id="IPR037113">
    <property type="entry name" value="Hat1_N_sf"/>
</dbReference>
<evidence type="ECO:0000256" key="11">
    <source>
        <dbReference type="ARBA" id="ARBA00023242"/>
    </source>
</evidence>
<evidence type="ECO:0000256" key="14">
    <source>
        <dbReference type="PIRNR" id="PIRNR038084"/>
    </source>
</evidence>
<evidence type="ECO:0000256" key="9">
    <source>
        <dbReference type="ARBA" id="ARBA00022853"/>
    </source>
</evidence>
<organism evidence="19 20">
    <name type="scientific">Candida verbasci</name>
    <dbReference type="NCBI Taxonomy" id="1227364"/>
    <lineage>
        <taxon>Eukaryota</taxon>
        <taxon>Fungi</taxon>
        <taxon>Dikarya</taxon>
        <taxon>Ascomycota</taxon>
        <taxon>Saccharomycotina</taxon>
        <taxon>Pichiomycetes</taxon>
        <taxon>Debaryomycetaceae</taxon>
        <taxon>Candida/Lodderomyces clade</taxon>
        <taxon>Candida</taxon>
    </lineage>
</organism>
<dbReference type="GO" id="GO:0004402">
    <property type="term" value="F:histone acetyltransferase activity"/>
    <property type="evidence" value="ECO:0007669"/>
    <property type="project" value="UniProtKB-UniRule"/>
</dbReference>
<sequence>MAESSNQITAASLQPELWTSSSNEALKLFVTNQEQAINFKPTFTYPIFGDSETIYGYKDLSIFLCFDHFTFKPFLNVKYSDKLNDPEIGDLKKIIDEFLPESTIFKDEVKWIDSIKEEKENGYKIPGDKISEFNQNDKTYSIYKINLKDVIGLELHKRLQILVLLFIEAGSYIDSSDESWNLYVIYESTEEPSIVGFTTCYNYWKYPGFEKFDKDENEIRIKISQFIILPMFQNLGLGQRFYTELYQYWYKQNDIVEIVVEDPSEEFDDMRDKADLKMLNDNVKFDFNKVEPNITKENIEKWRKELKLEKRQFSRLIELIMLYKLQNQIDDINKKDYRLFVKKRLYDKNKEGLLTMDDATRRDKLETTYRDVTEDYSRLLSQVKLNLKHTLNDEGVKVLKKQKV</sequence>
<evidence type="ECO:0000256" key="10">
    <source>
        <dbReference type="ARBA" id="ARBA00023204"/>
    </source>
</evidence>
<feature type="region of interest" description="Interaction with histone H4 N-terminus" evidence="16">
    <location>
        <begin position="50"/>
        <end position="52"/>
    </location>
</feature>
<dbReference type="GO" id="GO:0031509">
    <property type="term" value="P:subtelomeric heterochromatin formation"/>
    <property type="evidence" value="ECO:0007669"/>
    <property type="project" value="InterPro"/>
</dbReference>
<keyword evidence="11 14" id="KW-0539">Nucleus</keyword>
<dbReference type="EC" id="2.3.1.48" evidence="4 14"/>
<evidence type="ECO:0000256" key="7">
    <source>
        <dbReference type="ARBA" id="ARBA00022679"/>
    </source>
</evidence>
<comment type="similarity">
    <text evidence="3 14">Belongs to the HAT1 family.</text>
</comment>
<dbReference type="FunFam" id="3.40.630.30:FF:000114">
    <property type="entry name" value="Histone acetyltransferase type B catalytic subunit"/>
    <property type="match status" value="1"/>
</dbReference>
<evidence type="ECO:0000256" key="4">
    <source>
        <dbReference type="ARBA" id="ARBA00013184"/>
    </source>
</evidence>
<dbReference type="GO" id="GO:0000781">
    <property type="term" value="C:chromosome, telomeric region"/>
    <property type="evidence" value="ECO:0007669"/>
    <property type="project" value="GOC"/>
</dbReference>
<comment type="function">
    <text evidence="14">Catalytic component of the histone acetylase B (HAT-B) complex. Has intrinsic substrate specificity that modifies lysine in recognition sequence GXGKXG. Involved in DNA double-strand break repair.</text>
</comment>
<dbReference type="AlphaFoldDB" id="A0A9W4XLA1"/>
<evidence type="ECO:0000256" key="1">
    <source>
        <dbReference type="ARBA" id="ARBA00004123"/>
    </source>
</evidence>
<dbReference type="GO" id="GO:0042393">
    <property type="term" value="F:histone binding"/>
    <property type="evidence" value="ECO:0007669"/>
    <property type="project" value="InterPro"/>
</dbReference>
<comment type="catalytic activity">
    <reaction evidence="13 14">
        <text>L-lysyl-[protein] + acetyl-CoA = N(6)-acetyl-L-lysyl-[protein] + CoA + H(+)</text>
        <dbReference type="Rhea" id="RHEA:45948"/>
        <dbReference type="Rhea" id="RHEA-COMP:9752"/>
        <dbReference type="Rhea" id="RHEA-COMP:10731"/>
        <dbReference type="ChEBI" id="CHEBI:15378"/>
        <dbReference type="ChEBI" id="CHEBI:29969"/>
        <dbReference type="ChEBI" id="CHEBI:57287"/>
        <dbReference type="ChEBI" id="CHEBI:57288"/>
        <dbReference type="ChEBI" id="CHEBI:61930"/>
        <dbReference type="EC" id="2.3.1.48"/>
    </reaction>
</comment>
<evidence type="ECO:0000259" key="18">
    <source>
        <dbReference type="Pfam" id="PF10394"/>
    </source>
</evidence>
<feature type="region of interest" description="Interaction with histone H4 N-terminus" evidence="16">
    <location>
        <begin position="201"/>
        <end position="203"/>
    </location>
</feature>
<keyword evidence="12 14" id="KW-0012">Acyltransferase</keyword>
<evidence type="ECO:0000256" key="17">
    <source>
        <dbReference type="PIRSR" id="PIRSR038084-3"/>
    </source>
</evidence>
<dbReference type="Pfam" id="PF10394">
    <property type="entry name" value="Hat1_N"/>
    <property type="match status" value="1"/>
</dbReference>
<evidence type="ECO:0000256" key="3">
    <source>
        <dbReference type="ARBA" id="ARBA00010543"/>
    </source>
</evidence>
<keyword evidence="10" id="KW-0234">DNA repair</keyword>
<evidence type="ECO:0000256" key="2">
    <source>
        <dbReference type="ARBA" id="ARBA00004496"/>
    </source>
</evidence>
<protein>
    <recommendedName>
        <fullName evidence="5 14">Histone acetyltransferase type B catalytic subunit</fullName>
        <ecNumber evidence="4 14">2.3.1.48</ecNumber>
    </recommendedName>
</protein>
<dbReference type="GO" id="GO:0006281">
    <property type="term" value="P:DNA repair"/>
    <property type="evidence" value="ECO:0007669"/>
    <property type="project" value="UniProtKB-KW"/>
</dbReference>
<gene>
    <name evidence="19" type="ORF">CANVERA_P2459</name>
</gene>
<dbReference type="PIRSF" id="PIRSF038084">
    <property type="entry name" value="HAT-B_cat"/>
    <property type="match status" value="1"/>
</dbReference>
<dbReference type="Gene3D" id="1.10.10.390">
    <property type="match status" value="1"/>
</dbReference>
<dbReference type="InterPro" id="IPR016181">
    <property type="entry name" value="Acyl_CoA_acyltransferase"/>
</dbReference>
<keyword evidence="7 14" id="KW-0808">Transferase</keyword>
<comment type="subunit">
    <text evidence="14">Component of the HAT-B complex composed of at least HAT1 and HAT2. The HAT-B complex binds to histone H4 tail.</text>
</comment>
<feature type="domain" description="Histone acetyl transferase HAT1 N-terminal" evidence="18">
    <location>
        <begin position="18"/>
        <end position="168"/>
    </location>
</feature>
<evidence type="ECO:0000313" key="19">
    <source>
        <dbReference type="EMBL" id="CAI5757947.1"/>
    </source>
</evidence>
<keyword evidence="6 14" id="KW-0963">Cytoplasm</keyword>
<comment type="subcellular location">
    <subcellularLocation>
        <location evidence="2 14">Cytoplasm</location>
    </subcellularLocation>
    <subcellularLocation>
        <location evidence="1 14">Nucleus</location>
    </subcellularLocation>
</comment>
<proteinExistence type="inferred from homology"/>
<dbReference type="InterPro" id="IPR019467">
    <property type="entry name" value="Hat1_N"/>
</dbReference>
<dbReference type="InterPro" id="IPR013523">
    <property type="entry name" value="Hist_AcTrfase_HAT1_C"/>
</dbReference>
<evidence type="ECO:0000256" key="5">
    <source>
        <dbReference type="ARBA" id="ARBA00021268"/>
    </source>
</evidence>
<dbReference type="GO" id="GO:0005737">
    <property type="term" value="C:cytoplasm"/>
    <property type="evidence" value="ECO:0007669"/>
    <property type="project" value="UniProtKB-SubCell"/>
</dbReference>